<dbReference type="Pfam" id="PF00126">
    <property type="entry name" value="HTH_1"/>
    <property type="match status" value="1"/>
</dbReference>
<dbReference type="InterPro" id="IPR005119">
    <property type="entry name" value="LysR_subst-bd"/>
</dbReference>
<dbReference type="OrthoDB" id="9794694at2"/>
<dbReference type="SUPFAM" id="SSF46785">
    <property type="entry name" value="Winged helix' DNA-binding domain"/>
    <property type="match status" value="1"/>
</dbReference>
<dbReference type="STRING" id="1231343.Absy_022_067"/>
<organism evidence="6 7">
    <name type="scientific">Acetobacter syzygii</name>
    <dbReference type="NCBI Taxonomy" id="146476"/>
    <lineage>
        <taxon>Bacteria</taxon>
        <taxon>Pseudomonadati</taxon>
        <taxon>Pseudomonadota</taxon>
        <taxon>Alphaproteobacteria</taxon>
        <taxon>Acetobacterales</taxon>
        <taxon>Acetobacteraceae</taxon>
        <taxon>Acetobacter</taxon>
    </lineage>
</organism>
<sequence>MTPNQIEYLLRSLRILETVGRRGSFSAAATELGMTQPAISQQIAQLESVLGLTLFRRLHRGVSPSDAGQILHTAAADVLARIHTAMKAVNASTQQKNLTVLTDYGFAANWLLPRLSDFENRYPELDLCLLTTQARQTGVANDPADVSILFGKDPDPVGCDSTLLFAEEVYPICSPRYLADMGPLAGVTDFARARLLDLDSPAQHWFTWEDWFRLAGQGTRPVIRTRNSRLFGNYPLLLQAILQGQGIGLGWRPLIDDYLQSGQIVLAWPQPIRSERGYFLSINPDKKDMAAAFRQWLQGQVRSSPFAARA</sequence>
<dbReference type="Pfam" id="PF03466">
    <property type="entry name" value="LysR_substrate"/>
    <property type="match status" value="1"/>
</dbReference>
<keyword evidence="2" id="KW-0805">Transcription regulation</keyword>
<evidence type="ECO:0000313" key="6">
    <source>
        <dbReference type="EMBL" id="PAL23473.1"/>
    </source>
</evidence>
<evidence type="ECO:0000256" key="4">
    <source>
        <dbReference type="ARBA" id="ARBA00023163"/>
    </source>
</evidence>
<evidence type="ECO:0000313" key="7">
    <source>
        <dbReference type="Proteomes" id="UP000216033"/>
    </source>
</evidence>
<dbReference type="PRINTS" id="PR00039">
    <property type="entry name" value="HTHLYSR"/>
</dbReference>
<evidence type="ECO:0000256" key="1">
    <source>
        <dbReference type="ARBA" id="ARBA00009437"/>
    </source>
</evidence>
<reference evidence="6 7" key="1">
    <citation type="submission" date="2017-04" db="EMBL/GenBank/DDBJ databases">
        <title>Kefir bacterial isolates.</title>
        <authorList>
            <person name="Kim Y."/>
            <person name="Blasche S."/>
            <person name="Patil K.R."/>
        </authorList>
    </citation>
    <scope>NUCLEOTIDE SEQUENCE [LARGE SCALE GENOMIC DNA]</scope>
    <source>
        <strain evidence="6 7">KR-2</strain>
    </source>
</reference>
<dbReference type="Gene3D" id="1.10.10.10">
    <property type="entry name" value="Winged helix-like DNA-binding domain superfamily/Winged helix DNA-binding domain"/>
    <property type="match status" value="1"/>
</dbReference>
<dbReference type="PROSITE" id="PS50931">
    <property type="entry name" value="HTH_LYSR"/>
    <property type="match status" value="1"/>
</dbReference>
<dbReference type="SUPFAM" id="SSF53850">
    <property type="entry name" value="Periplasmic binding protein-like II"/>
    <property type="match status" value="1"/>
</dbReference>
<comment type="similarity">
    <text evidence="1">Belongs to the LysR transcriptional regulatory family.</text>
</comment>
<dbReference type="GO" id="GO:0003700">
    <property type="term" value="F:DNA-binding transcription factor activity"/>
    <property type="evidence" value="ECO:0007669"/>
    <property type="project" value="InterPro"/>
</dbReference>
<comment type="caution">
    <text evidence="6">The sequence shown here is derived from an EMBL/GenBank/DDBJ whole genome shotgun (WGS) entry which is preliminary data.</text>
</comment>
<dbReference type="AlphaFoldDB" id="A0A270BEJ7"/>
<feature type="domain" description="HTH lysR-type" evidence="5">
    <location>
        <begin position="8"/>
        <end position="65"/>
    </location>
</feature>
<dbReference type="Proteomes" id="UP000216033">
    <property type="component" value="Unassembled WGS sequence"/>
</dbReference>
<dbReference type="InterPro" id="IPR000847">
    <property type="entry name" value="LysR_HTH_N"/>
</dbReference>
<evidence type="ECO:0000259" key="5">
    <source>
        <dbReference type="PROSITE" id="PS50931"/>
    </source>
</evidence>
<dbReference type="InterPro" id="IPR058163">
    <property type="entry name" value="LysR-type_TF_proteobact-type"/>
</dbReference>
<dbReference type="PANTHER" id="PTHR30537:SF26">
    <property type="entry name" value="GLYCINE CLEAVAGE SYSTEM TRANSCRIPTIONAL ACTIVATOR"/>
    <property type="match status" value="1"/>
</dbReference>
<accession>A0A270BEJ7</accession>
<dbReference type="GO" id="GO:0006351">
    <property type="term" value="P:DNA-templated transcription"/>
    <property type="evidence" value="ECO:0007669"/>
    <property type="project" value="TreeGrafter"/>
</dbReference>
<evidence type="ECO:0000256" key="3">
    <source>
        <dbReference type="ARBA" id="ARBA00023125"/>
    </source>
</evidence>
<dbReference type="CDD" id="cd08432">
    <property type="entry name" value="PBP2_GcdR_TrpI_HvrB_AmpR_like"/>
    <property type="match status" value="1"/>
</dbReference>
<evidence type="ECO:0000256" key="2">
    <source>
        <dbReference type="ARBA" id="ARBA00023015"/>
    </source>
</evidence>
<dbReference type="InterPro" id="IPR036388">
    <property type="entry name" value="WH-like_DNA-bd_sf"/>
</dbReference>
<dbReference type="RefSeq" id="WP_095351712.1">
    <property type="nucleotide sequence ID" value="NZ_NDFO01000012.1"/>
</dbReference>
<keyword evidence="4" id="KW-0804">Transcription</keyword>
<gene>
    <name evidence="6" type="ORF">B9K05_10450</name>
</gene>
<dbReference type="FunFam" id="1.10.10.10:FF:000001">
    <property type="entry name" value="LysR family transcriptional regulator"/>
    <property type="match status" value="1"/>
</dbReference>
<dbReference type="InterPro" id="IPR036390">
    <property type="entry name" value="WH_DNA-bd_sf"/>
</dbReference>
<dbReference type="Gene3D" id="3.40.190.10">
    <property type="entry name" value="Periplasmic binding protein-like II"/>
    <property type="match status" value="2"/>
</dbReference>
<dbReference type="EMBL" id="NDFP01000011">
    <property type="protein sequence ID" value="PAL23473.1"/>
    <property type="molecule type" value="Genomic_DNA"/>
</dbReference>
<protein>
    <recommendedName>
        <fullName evidence="5">HTH lysR-type domain-containing protein</fullName>
    </recommendedName>
</protein>
<name>A0A270BEJ7_9PROT</name>
<keyword evidence="3" id="KW-0238">DNA-binding</keyword>
<dbReference type="PANTHER" id="PTHR30537">
    <property type="entry name" value="HTH-TYPE TRANSCRIPTIONAL REGULATOR"/>
    <property type="match status" value="1"/>
</dbReference>
<dbReference type="GO" id="GO:0043565">
    <property type="term" value="F:sequence-specific DNA binding"/>
    <property type="evidence" value="ECO:0007669"/>
    <property type="project" value="TreeGrafter"/>
</dbReference>
<keyword evidence="7" id="KW-1185">Reference proteome</keyword>
<proteinExistence type="inferred from homology"/>